<feature type="transmembrane region" description="Helical" evidence="1">
    <location>
        <begin position="115"/>
        <end position="132"/>
    </location>
</feature>
<accession>A0ABN2WY11</accession>
<feature type="transmembrane region" description="Helical" evidence="1">
    <location>
        <begin position="377"/>
        <end position="399"/>
    </location>
</feature>
<feature type="transmembrane region" description="Helical" evidence="1">
    <location>
        <begin position="552"/>
        <end position="573"/>
    </location>
</feature>
<name>A0ABN2WY11_9ACTN</name>
<feature type="transmembrane region" description="Helical" evidence="1">
    <location>
        <begin position="144"/>
        <end position="162"/>
    </location>
</feature>
<feature type="transmembrane region" description="Helical" evidence="1">
    <location>
        <begin position="276"/>
        <end position="294"/>
    </location>
</feature>
<evidence type="ECO:0000313" key="3">
    <source>
        <dbReference type="Proteomes" id="UP001501161"/>
    </source>
</evidence>
<evidence type="ECO:0000313" key="2">
    <source>
        <dbReference type="EMBL" id="GAA2099586.1"/>
    </source>
</evidence>
<feature type="transmembrane region" description="Helical" evidence="1">
    <location>
        <begin position="343"/>
        <end position="365"/>
    </location>
</feature>
<feature type="transmembrane region" description="Helical" evidence="1">
    <location>
        <begin position="206"/>
        <end position="228"/>
    </location>
</feature>
<evidence type="ECO:0008006" key="4">
    <source>
        <dbReference type="Google" id="ProtNLM"/>
    </source>
</evidence>
<protein>
    <recommendedName>
        <fullName evidence="4">Integral membrane protein</fullName>
    </recommendedName>
</protein>
<reference evidence="2 3" key="1">
    <citation type="journal article" date="2019" name="Int. J. Syst. Evol. Microbiol.">
        <title>The Global Catalogue of Microorganisms (GCM) 10K type strain sequencing project: providing services to taxonomists for standard genome sequencing and annotation.</title>
        <authorList>
            <consortium name="The Broad Institute Genomics Platform"/>
            <consortium name="The Broad Institute Genome Sequencing Center for Infectious Disease"/>
            <person name="Wu L."/>
            <person name="Ma J."/>
        </authorList>
    </citation>
    <scope>NUCLEOTIDE SEQUENCE [LARGE SCALE GENOMIC DNA]</scope>
    <source>
        <strain evidence="2 3">JCM 13813</strain>
    </source>
</reference>
<evidence type="ECO:0000256" key="1">
    <source>
        <dbReference type="SAM" id="Phobius"/>
    </source>
</evidence>
<gene>
    <name evidence="2" type="ORF">GCM10009726_09190</name>
</gene>
<comment type="caution">
    <text evidence="2">The sequence shown here is derived from an EMBL/GenBank/DDBJ whole genome shotgun (WGS) entry which is preliminary data.</text>
</comment>
<feature type="transmembrane region" description="Helical" evidence="1">
    <location>
        <begin position="306"/>
        <end position="323"/>
    </location>
</feature>
<dbReference type="Proteomes" id="UP001501161">
    <property type="component" value="Unassembled WGS sequence"/>
</dbReference>
<organism evidence="2 3">
    <name type="scientific">Nocardioides furvisabuli</name>
    <dbReference type="NCBI Taxonomy" id="375542"/>
    <lineage>
        <taxon>Bacteria</taxon>
        <taxon>Bacillati</taxon>
        <taxon>Actinomycetota</taxon>
        <taxon>Actinomycetes</taxon>
        <taxon>Propionibacteriales</taxon>
        <taxon>Nocardioidaceae</taxon>
        <taxon>Nocardioides</taxon>
    </lineage>
</organism>
<feature type="transmembrane region" description="Helical" evidence="1">
    <location>
        <begin position="174"/>
        <end position="200"/>
    </location>
</feature>
<dbReference type="EMBL" id="BAAAMQ010000008">
    <property type="protein sequence ID" value="GAA2099586.1"/>
    <property type="molecule type" value="Genomic_DNA"/>
</dbReference>
<dbReference type="RefSeq" id="WP_231251972.1">
    <property type="nucleotide sequence ID" value="NZ_JAIGQB010000008.1"/>
</dbReference>
<keyword evidence="3" id="KW-1185">Reference proteome</keyword>
<keyword evidence="1" id="KW-0472">Membrane</keyword>
<feature type="transmembrane region" description="Helical" evidence="1">
    <location>
        <begin position="21"/>
        <end position="41"/>
    </location>
</feature>
<keyword evidence="1" id="KW-1133">Transmembrane helix</keyword>
<keyword evidence="1" id="KW-0812">Transmembrane</keyword>
<sequence length="586" mass="60730">MHGSDGARPHPRTRVAAAAPDLLTAGVSVVIALVVLGPALLASGSVLRGDMVFVPHQPWKDAWLGLDGSVPRAVPMDALVSLATKVVPGGWLQKILLLSSFVVAGTGIGRLVRRVVGGSSWAAVAAVAAYLWNPWVVERLSIGQWATVVGYALLPWVVLAAWRVRDDATRWPMLLVTLVLSAVCSPSSGLTAALVALAVVVTRWRAVLVVVASVGVANAPWLVPGLTLGDRVDLGGAAGFASFGARAESSLGVLPSVLSLGGIWKESVVPAERTSALVVAAALLLSVVAVLALLRARVDRGLKRSLLATGGLAVALAVVPAWAPDGLADISRVVPGLSILRDSHRYLAPLALVLSLGVALVVVALRRRAAAGQEGLLVPTLALLAAPALLLPSAAWGLAGDLRPVTYPAEWDTVSAILAEDDAAGSGDTIVLPWVGSYRRLGWNDSRASLDPAPRLLPGEVLIDDRIVLPDRVLPGEDPRAAQVTGALEEADAAQALHDVGVRWVLVEKPVPRAYDAPPGTVVHDGRWLTLVDLGPAAQVDDPRAGGAGRRAVILAADAVAVVGLFVAIVTFARRRGYAPPGRTGE</sequence>
<proteinExistence type="predicted"/>